<dbReference type="PANTHER" id="PTHR44591">
    <property type="entry name" value="STRESS RESPONSE REGULATOR PROTEIN 1"/>
    <property type="match status" value="1"/>
</dbReference>
<dbReference type="InterPro" id="IPR011006">
    <property type="entry name" value="CheY-like_superfamily"/>
</dbReference>
<keyword evidence="5" id="KW-1185">Reference proteome</keyword>
<dbReference type="Proteomes" id="UP000321820">
    <property type="component" value="Chromosome"/>
</dbReference>
<feature type="modified residue" description="4-aspartylphosphate" evidence="2">
    <location>
        <position position="56"/>
    </location>
</feature>
<dbReference type="PROSITE" id="PS50110">
    <property type="entry name" value="RESPONSE_REGULATORY"/>
    <property type="match status" value="1"/>
</dbReference>
<dbReference type="EMBL" id="CP042806">
    <property type="protein sequence ID" value="QEE28311.1"/>
    <property type="molecule type" value="Genomic_DNA"/>
</dbReference>
<gene>
    <name evidence="4" type="ORF">FTW19_10065</name>
</gene>
<dbReference type="KEGG" id="talb:FTW19_10065"/>
<dbReference type="RefSeq" id="WP_147647501.1">
    <property type="nucleotide sequence ID" value="NZ_CP042806.1"/>
</dbReference>
<evidence type="ECO:0000313" key="4">
    <source>
        <dbReference type="EMBL" id="QEE28311.1"/>
    </source>
</evidence>
<dbReference type="PANTHER" id="PTHR44591:SF3">
    <property type="entry name" value="RESPONSE REGULATORY DOMAIN-CONTAINING PROTEIN"/>
    <property type="match status" value="1"/>
</dbReference>
<evidence type="ECO:0000313" key="5">
    <source>
        <dbReference type="Proteomes" id="UP000321820"/>
    </source>
</evidence>
<protein>
    <submittedName>
        <fullName evidence="4">Response regulator</fullName>
    </submittedName>
</protein>
<dbReference type="Gene3D" id="3.40.50.2300">
    <property type="match status" value="1"/>
</dbReference>
<keyword evidence="1 2" id="KW-0597">Phosphoprotein</keyword>
<dbReference type="InterPro" id="IPR001789">
    <property type="entry name" value="Sig_transdc_resp-reg_receiver"/>
</dbReference>
<evidence type="ECO:0000256" key="1">
    <source>
        <dbReference type="ARBA" id="ARBA00022553"/>
    </source>
</evidence>
<dbReference type="Pfam" id="PF00072">
    <property type="entry name" value="Response_reg"/>
    <property type="match status" value="1"/>
</dbReference>
<dbReference type="GO" id="GO:0000160">
    <property type="term" value="P:phosphorelay signal transduction system"/>
    <property type="evidence" value="ECO:0007669"/>
    <property type="project" value="InterPro"/>
</dbReference>
<dbReference type="AlphaFoldDB" id="A0A5B9ED41"/>
<dbReference type="InterPro" id="IPR050595">
    <property type="entry name" value="Bact_response_regulator"/>
</dbReference>
<proteinExistence type="predicted"/>
<feature type="domain" description="Response regulatory" evidence="3">
    <location>
        <begin position="4"/>
        <end position="123"/>
    </location>
</feature>
<name>A0A5B9ED41_9BACT</name>
<evidence type="ECO:0000256" key="2">
    <source>
        <dbReference type="PROSITE-ProRule" id="PRU00169"/>
    </source>
</evidence>
<organism evidence="4 5">
    <name type="scientific">Terriglobus albidus</name>
    <dbReference type="NCBI Taxonomy" id="1592106"/>
    <lineage>
        <taxon>Bacteria</taxon>
        <taxon>Pseudomonadati</taxon>
        <taxon>Acidobacteriota</taxon>
        <taxon>Terriglobia</taxon>
        <taxon>Terriglobales</taxon>
        <taxon>Acidobacteriaceae</taxon>
        <taxon>Terriglobus</taxon>
    </lineage>
</organism>
<dbReference type="OrthoDB" id="9797769at2"/>
<dbReference type="SUPFAM" id="SSF52172">
    <property type="entry name" value="CheY-like"/>
    <property type="match status" value="1"/>
</dbReference>
<dbReference type="SMART" id="SM00448">
    <property type="entry name" value="REC"/>
    <property type="match status" value="1"/>
</dbReference>
<reference evidence="4 5" key="1">
    <citation type="submission" date="2019-08" db="EMBL/GenBank/DDBJ databases">
        <title>Complete genome sequence of Terriglobus albidus strain ORNL.</title>
        <authorList>
            <person name="Podar M."/>
        </authorList>
    </citation>
    <scope>NUCLEOTIDE SEQUENCE [LARGE SCALE GENOMIC DNA]</scope>
    <source>
        <strain evidence="4 5">ORNL</strain>
    </source>
</reference>
<sequence>MTRNVLIVDDSPAMRKVIRKVLMLSNFETQECFEANDGLEALDILRIEAVDVVLTDINMPRMTGEELLEQMSQDDILSQLPVMVISTDRSEERVRRMNALGAKGYVTKPFAPETLGVALNELFVEA</sequence>
<evidence type="ECO:0000259" key="3">
    <source>
        <dbReference type="PROSITE" id="PS50110"/>
    </source>
</evidence>
<accession>A0A5B9ED41</accession>